<dbReference type="SUPFAM" id="SSF55718">
    <property type="entry name" value="SCP-like"/>
    <property type="match status" value="1"/>
</dbReference>
<dbReference type="STRING" id="1045773.SAMN05216555_108173"/>
<dbReference type="AlphaFoldDB" id="A0A1G8S6J2"/>
<dbReference type="RefSeq" id="WP_074589271.1">
    <property type="nucleotide sequence ID" value="NZ_FNEI01000008.1"/>
</dbReference>
<keyword evidence="3" id="KW-1185">Reference proteome</keyword>
<dbReference type="OrthoDB" id="5118203at2"/>
<keyword evidence="2" id="KW-0670">Pyruvate</keyword>
<dbReference type="InterPro" id="IPR017517">
    <property type="entry name" value="Maleyloyr_isom"/>
</dbReference>
<feature type="domain" description="Mycothiol-dependent maleylpyruvate isomerase metal-binding" evidence="1">
    <location>
        <begin position="14"/>
        <end position="152"/>
    </location>
</feature>
<dbReference type="InterPro" id="IPR024344">
    <property type="entry name" value="MDMPI_metal-binding"/>
</dbReference>
<evidence type="ECO:0000259" key="1">
    <source>
        <dbReference type="Pfam" id="PF11716"/>
    </source>
</evidence>
<evidence type="ECO:0000313" key="2">
    <source>
        <dbReference type="EMBL" id="SDJ24849.1"/>
    </source>
</evidence>
<dbReference type="SUPFAM" id="SSF109854">
    <property type="entry name" value="DinB/YfiT-like putative metalloenzymes"/>
    <property type="match status" value="1"/>
</dbReference>
<sequence length="250" mass="26145">MTEITPQALLAELHKAAATATSVVATLDDAAVAAPSELSGWTRGHVLAHLAGIANAMARQLESAARGGTVELYDGGYEGRNREIELAAGHDAAQHREAVGTAFARVLAAFDALAEDSSDETGWSAPISYRNGTVFDGGLALWRELTIHTGDLGTGFGPETWSRTFCEHLFRFLEARVPDGIKLVLQPLALPPLTLGSGSRSIAVNGMITDIAAWLAGRTPTLGSLRASEAADGVELPELLPWPSGAPAAK</sequence>
<protein>
    <submittedName>
        <fullName evidence="2">Maleylpyruvate isomerase</fullName>
    </submittedName>
</protein>
<dbReference type="Pfam" id="PF11716">
    <property type="entry name" value="MDMPI_N"/>
    <property type="match status" value="1"/>
</dbReference>
<dbReference type="Proteomes" id="UP000182130">
    <property type="component" value="Unassembled WGS sequence"/>
</dbReference>
<dbReference type="EMBL" id="FNEI01000008">
    <property type="protein sequence ID" value="SDJ24849.1"/>
    <property type="molecule type" value="Genomic_DNA"/>
</dbReference>
<name>A0A1G8S6J2_9MICC</name>
<proteinExistence type="predicted"/>
<dbReference type="GO" id="GO:0016853">
    <property type="term" value="F:isomerase activity"/>
    <property type="evidence" value="ECO:0007669"/>
    <property type="project" value="UniProtKB-KW"/>
</dbReference>
<dbReference type="InterPro" id="IPR034660">
    <property type="entry name" value="DinB/YfiT-like"/>
</dbReference>
<gene>
    <name evidence="2" type="ORF">SAMN05216555_108173</name>
</gene>
<dbReference type="NCBIfam" id="TIGR03083">
    <property type="entry name" value="maleylpyruvate isomerase family mycothiol-dependent enzyme"/>
    <property type="match status" value="1"/>
</dbReference>
<organism evidence="2 3">
    <name type="scientific">Arthrobacter cupressi</name>
    <dbReference type="NCBI Taxonomy" id="1045773"/>
    <lineage>
        <taxon>Bacteria</taxon>
        <taxon>Bacillati</taxon>
        <taxon>Actinomycetota</taxon>
        <taxon>Actinomycetes</taxon>
        <taxon>Micrococcales</taxon>
        <taxon>Micrococcaceae</taxon>
        <taxon>Arthrobacter</taxon>
    </lineage>
</organism>
<reference evidence="3" key="1">
    <citation type="submission" date="2016-10" db="EMBL/GenBank/DDBJ databases">
        <authorList>
            <person name="Varghese N."/>
            <person name="Submissions S."/>
        </authorList>
    </citation>
    <scope>NUCLEOTIDE SEQUENCE [LARGE SCALE GENOMIC DNA]</scope>
    <source>
        <strain evidence="3">CGMCC 1.10783</strain>
    </source>
</reference>
<accession>A0A1G8S6J2</accession>
<dbReference type="InterPro" id="IPR036527">
    <property type="entry name" value="SCP2_sterol-bd_dom_sf"/>
</dbReference>
<keyword evidence="2" id="KW-0413">Isomerase</keyword>
<dbReference type="GO" id="GO:0046872">
    <property type="term" value="F:metal ion binding"/>
    <property type="evidence" value="ECO:0007669"/>
    <property type="project" value="InterPro"/>
</dbReference>
<dbReference type="Gene3D" id="1.20.120.450">
    <property type="entry name" value="dinb family like domain"/>
    <property type="match status" value="1"/>
</dbReference>
<evidence type="ECO:0000313" key="3">
    <source>
        <dbReference type="Proteomes" id="UP000182130"/>
    </source>
</evidence>